<dbReference type="Proteomes" id="UP000322699">
    <property type="component" value="Unassembled WGS sequence"/>
</dbReference>
<accession>A0A5B1CDM5</accession>
<dbReference type="RefSeq" id="WP_068267136.1">
    <property type="nucleotide sequence ID" value="NZ_LWSK01000161.1"/>
</dbReference>
<gene>
    <name evidence="3" type="ORF">LF1_00400</name>
    <name evidence="2" type="ORF">LF1_57720</name>
    <name evidence="1" type="ORF">LF1_58270</name>
</gene>
<dbReference type="OrthoDB" id="9995786at2"/>
<evidence type="ECO:0000313" key="3">
    <source>
        <dbReference type="EMBL" id="KAA1257553.1"/>
    </source>
</evidence>
<keyword evidence="4" id="KW-1185">Reference proteome</keyword>
<name>A0A5B1CDM5_9BACT</name>
<evidence type="ECO:0000313" key="4">
    <source>
        <dbReference type="Proteomes" id="UP000322699"/>
    </source>
</evidence>
<dbReference type="AlphaFoldDB" id="A0A5B1CDM5"/>
<dbReference type="EMBL" id="VRLW01000011">
    <property type="protein sequence ID" value="KAA1256938.1"/>
    <property type="molecule type" value="Genomic_DNA"/>
</dbReference>
<evidence type="ECO:0000313" key="1">
    <source>
        <dbReference type="EMBL" id="KAA1256874.1"/>
    </source>
</evidence>
<comment type="caution">
    <text evidence="3">The sequence shown here is derived from an EMBL/GenBank/DDBJ whole genome shotgun (WGS) entry which is preliminary data.</text>
</comment>
<dbReference type="EMBL" id="VRLW01000016">
    <property type="protein sequence ID" value="KAA1256874.1"/>
    <property type="molecule type" value="Genomic_DNA"/>
</dbReference>
<protein>
    <submittedName>
        <fullName evidence="3">Uncharacterized protein</fullName>
    </submittedName>
</protein>
<sequence>MLDQRNHLVLELLREFPAEPIPPYPPMMGMDPMGHDEYSHFAGQRWTDVPAEYLERGYDISPPIGFRSCEPPHMWNYHIPGFIRISLLYEGEYDVVDNFLWGLRNSKPLLVVDRFGDDPWWFSDTVGGNYSTLQIRLIVNYLKYMQQFGVEPQYQYDWGGRDDEMLSSWMNHLAAAEHASP</sequence>
<proteinExistence type="predicted"/>
<organism evidence="3 4">
    <name type="scientific">Rubripirellula obstinata</name>
    <dbReference type="NCBI Taxonomy" id="406547"/>
    <lineage>
        <taxon>Bacteria</taxon>
        <taxon>Pseudomonadati</taxon>
        <taxon>Planctomycetota</taxon>
        <taxon>Planctomycetia</taxon>
        <taxon>Pirellulales</taxon>
        <taxon>Pirellulaceae</taxon>
        <taxon>Rubripirellula</taxon>
    </lineage>
</organism>
<reference evidence="3 4" key="1">
    <citation type="submission" date="2019-08" db="EMBL/GenBank/DDBJ databases">
        <title>Deep-cultivation of Planctomycetes and their phenomic and genomic characterization uncovers novel biology.</title>
        <authorList>
            <person name="Wiegand S."/>
            <person name="Jogler M."/>
            <person name="Boedeker C."/>
            <person name="Pinto D."/>
            <person name="Vollmers J."/>
            <person name="Rivas-Marin E."/>
            <person name="Kohn T."/>
            <person name="Peeters S.H."/>
            <person name="Heuer A."/>
            <person name="Rast P."/>
            <person name="Oberbeckmann S."/>
            <person name="Bunk B."/>
            <person name="Jeske O."/>
            <person name="Meyerdierks A."/>
            <person name="Storesund J.E."/>
            <person name="Kallscheuer N."/>
            <person name="Luecker S."/>
            <person name="Lage O.M."/>
            <person name="Pohl T."/>
            <person name="Merkel B.J."/>
            <person name="Hornburger P."/>
            <person name="Mueller R.-W."/>
            <person name="Bruemmer F."/>
            <person name="Labrenz M."/>
            <person name="Spormann A.M."/>
            <person name="Op Den Camp H."/>
            <person name="Overmann J."/>
            <person name="Amann R."/>
            <person name="Jetten M.S.M."/>
            <person name="Mascher T."/>
            <person name="Medema M.H."/>
            <person name="Devos D.P."/>
            <person name="Kaster A.-K."/>
            <person name="Ovreas L."/>
            <person name="Rohde M."/>
            <person name="Galperin M.Y."/>
            <person name="Jogler C."/>
        </authorList>
    </citation>
    <scope>NUCLEOTIDE SEQUENCE [LARGE SCALE GENOMIC DNA]</scope>
    <source>
        <strain evidence="3 4">LF1</strain>
    </source>
</reference>
<dbReference type="EMBL" id="VRLW01000001">
    <property type="protein sequence ID" value="KAA1257553.1"/>
    <property type="molecule type" value="Genomic_DNA"/>
</dbReference>
<evidence type="ECO:0000313" key="2">
    <source>
        <dbReference type="EMBL" id="KAA1256938.1"/>
    </source>
</evidence>